<gene>
    <name evidence="1" type="ORF">C8A05DRAFT_37913</name>
</gene>
<reference evidence="1" key="2">
    <citation type="submission" date="2023-05" db="EMBL/GenBank/DDBJ databases">
        <authorList>
            <consortium name="Lawrence Berkeley National Laboratory"/>
            <person name="Steindorff A."/>
            <person name="Hensen N."/>
            <person name="Bonometti L."/>
            <person name="Westerberg I."/>
            <person name="Brannstrom I.O."/>
            <person name="Guillou S."/>
            <person name="Cros-Aarteil S."/>
            <person name="Calhoun S."/>
            <person name="Haridas S."/>
            <person name="Kuo A."/>
            <person name="Mondo S."/>
            <person name="Pangilinan J."/>
            <person name="Riley R."/>
            <person name="Labutti K."/>
            <person name="Andreopoulos B."/>
            <person name="Lipzen A."/>
            <person name="Chen C."/>
            <person name="Yanf M."/>
            <person name="Daum C."/>
            <person name="Ng V."/>
            <person name="Clum A."/>
            <person name="Ohm R."/>
            <person name="Martin F."/>
            <person name="Silar P."/>
            <person name="Natvig D."/>
            <person name="Lalanne C."/>
            <person name="Gautier V."/>
            <person name="Ament-Velasquez S.L."/>
            <person name="Kruys A."/>
            <person name="Hutchinson M.I."/>
            <person name="Powell A.J."/>
            <person name="Barry K."/>
            <person name="Miller A.N."/>
            <person name="Grigoriev I.V."/>
            <person name="Debuchy R."/>
            <person name="Gladieux P."/>
            <person name="Thoren M.H."/>
            <person name="Johannesson H."/>
        </authorList>
    </citation>
    <scope>NUCLEOTIDE SEQUENCE</scope>
    <source>
        <strain evidence="1">CBS 103.79</strain>
    </source>
</reference>
<dbReference type="Proteomes" id="UP001303889">
    <property type="component" value="Unassembled WGS sequence"/>
</dbReference>
<keyword evidence="2" id="KW-1185">Reference proteome</keyword>
<feature type="non-terminal residue" evidence="1">
    <location>
        <position position="99"/>
    </location>
</feature>
<dbReference type="AlphaFoldDB" id="A0AAN6ME99"/>
<sequence length="99" mass="11210">MAVIEGKIRWVCEHVLGVLLKLNDEITGSVRFEEMEDVAGYRKALTLLLLSATLNHIRRVLLPGLGQWAWHAHPLEDLRLARSNPEVFVAEMLGASMRH</sequence>
<organism evidence="1 2">
    <name type="scientific">Staphylotrichum tortipilum</name>
    <dbReference type="NCBI Taxonomy" id="2831512"/>
    <lineage>
        <taxon>Eukaryota</taxon>
        <taxon>Fungi</taxon>
        <taxon>Dikarya</taxon>
        <taxon>Ascomycota</taxon>
        <taxon>Pezizomycotina</taxon>
        <taxon>Sordariomycetes</taxon>
        <taxon>Sordariomycetidae</taxon>
        <taxon>Sordariales</taxon>
        <taxon>Chaetomiaceae</taxon>
        <taxon>Staphylotrichum</taxon>
    </lineage>
</organism>
<evidence type="ECO:0000313" key="2">
    <source>
        <dbReference type="Proteomes" id="UP001303889"/>
    </source>
</evidence>
<proteinExistence type="predicted"/>
<name>A0AAN6ME99_9PEZI</name>
<evidence type="ECO:0000313" key="1">
    <source>
        <dbReference type="EMBL" id="KAK3898496.1"/>
    </source>
</evidence>
<dbReference type="EMBL" id="MU855927">
    <property type="protein sequence ID" value="KAK3898496.1"/>
    <property type="molecule type" value="Genomic_DNA"/>
</dbReference>
<accession>A0AAN6ME99</accession>
<reference evidence="1" key="1">
    <citation type="journal article" date="2023" name="Mol. Phylogenet. Evol.">
        <title>Genome-scale phylogeny and comparative genomics of the fungal order Sordariales.</title>
        <authorList>
            <person name="Hensen N."/>
            <person name="Bonometti L."/>
            <person name="Westerberg I."/>
            <person name="Brannstrom I.O."/>
            <person name="Guillou S."/>
            <person name="Cros-Aarteil S."/>
            <person name="Calhoun S."/>
            <person name="Haridas S."/>
            <person name="Kuo A."/>
            <person name="Mondo S."/>
            <person name="Pangilinan J."/>
            <person name="Riley R."/>
            <person name="LaButti K."/>
            <person name="Andreopoulos B."/>
            <person name="Lipzen A."/>
            <person name="Chen C."/>
            <person name="Yan M."/>
            <person name="Daum C."/>
            <person name="Ng V."/>
            <person name="Clum A."/>
            <person name="Steindorff A."/>
            <person name="Ohm R.A."/>
            <person name="Martin F."/>
            <person name="Silar P."/>
            <person name="Natvig D.O."/>
            <person name="Lalanne C."/>
            <person name="Gautier V."/>
            <person name="Ament-Velasquez S.L."/>
            <person name="Kruys A."/>
            <person name="Hutchinson M.I."/>
            <person name="Powell A.J."/>
            <person name="Barry K."/>
            <person name="Miller A.N."/>
            <person name="Grigoriev I.V."/>
            <person name="Debuchy R."/>
            <person name="Gladieux P."/>
            <person name="Hiltunen Thoren M."/>
            <person name="Johannesson H."/>
        </authorList>
    </citation>
    <scope>NUCLEOTIDE SEQUENCE</scope>
    <source>
        <strain evidence="1">CBS 103.79</strain>
    </source>
</reference>
<comment type="caution">
    <text evidence="1">The sequence shown here is derived from an EMBL/GenBank/DDBJ whole genome shotgun (WGS) entry which is preliminary data.</text>
</comment>
<protein>
    <submittedName>
        <fullName evidence="1">Uncharacterized protein</fullName>
    </submittedName>
</protein>